<dbReference type="AlphaFoldDB" id="A7TP19"/>
<name>A7TP19_VANPO</name>
<dbReference type="InParanoid" id="A7TP19"/>
<dbReference type="OrthoDB" id="4024728at2759"/>
<dbReference type="HOGENOM" id="CLU_748413_0_0_1"/>
<proteinExistence type="predicted"/>
<reference evidence="2 3" key="1">
    <citation type="journal article" date="2007" name="Proc. Natl. Acad. Sci. U.S.A.">
        <title>Independent sorting-out of thousands of duplicated gene pairs in two yeast species descended from a whole-genome duplication.</title>
        <authorList>
            <person name="Scannell D.R."/>
            <person name="Frank A.C."/>
            <person name="Conant G.C."/>
            <person name="Byrne K.P."/>
            <person name="Woolfit M."/>
            <person name="Wolfe K.H."/>
        </authorList>
    </citation>
    <scope>NUCLEOTIDE SEQUENCE [LARGE SCALE GENOMIC DNA]</scope>
    <source>
        <strain evidence="3">ATCC 22028 / DSM 70294 / BCRC 21397 / CBS 2163 / NBRC 10782 / NRRL Y-8283 / UCD 57-17</strain>
    </source>
</reference>
<dbReference type="EMBL" id="DS480437">
    <property type="protein sequence ID" value="EDO15988.1"/>
    <property type="molecule type" value="Genomic_DNA"/>
</dbReference>
<dbReference type="GeneID" id="5544090"/>
<gene>
    <name evidence="2" type="ORF">Kpol_499p16</name>
</gene>
<keyword evidence="1" id="KW-0472">Membrane</keyword>
<keyword evidence="1" id="KW-1133">Transmembrane helix</keyword>
<organism evidence="3">
    <name type="scientific">Vanderwaltozyma polyspora (strain ATCC 22028 / DSM 70294 / BCRC 21397 / CBS 2163 / NBRC 10782 / NRRL Y-8283 / UCD 57-17)</name>
    <name type="common">Kluyveromyces polysporus</name>
    <dbReference type="NCBI Taxonomy" id="436907"/>
    <lineage>
        <taxon>Eukaryota</taxon>
        <taxon>Fungi</taxon>
        <taxon>Dikarya</taxon>
        <taxon>Ascomycota</taxon>
        <taxon>Saccharomycotina</taxon>
        <taxon>Saccharomycetes</taxon>
        <taxon>Saccharomycetales</taxon>
        <taxon>Saccharomycetaceae</taxon>
        <taxon>Vanderwaltozyma</taxon>
    </lineage>
</organism>
<protein>
    <submittedName>
        <fullName evidence="2">Uncharacterized protein</fullName>
    </submittedName>
</protein>
<evidence type="ECO:0000313" key="2">
    <source>
        <dbReference type="EMBL" id="EDO15988.1"/>
    </source>
</evidence>
<accession>A7TP19</accession>
<evidence type="ECO:0000256" key="1">
    <source>
        <dbReference type="SAM" id="Phobius"/>
    </source>
</evidence>
<dbReference type="RefSeq" id="XP_001643846.1">
    <property type="nucleotide sequence ID" value="XM_001643796.1"/>
</dbReference>
<sequence>MINLESNRTTKSKIIYIVTWTIAATLLIPAGYKLHQYIDEGPRPNVTDARTQGAALHRREELALFGQPVAYTGDYMISDFVSLPISDKLAFNYTAPIETRFNYLWAAVSAWNVFQAGYSLWSTIRACRDWSTGGKAGQSDCVVGAATTGVTLSAAAGAAVAGYLEIGLALKRSGTALPGFGKRDSAQTTTDLVHQMALNLINGTDVAIAVIYDRTGQPIYNEHSGWPVFALKHESHPILHFTTLDTNGTSHNFVMTDQHPVVNLAKRDEQFNLENFSQGGLQFHDYQIEDNSVAHVDVYRDYGEFDHQLSCQLDLQAHAFKYEVWDYNHNQAMVVGNCWAYQYDPYEDRMVDMMMYPGNPMNEWDKCYVS</sequence>
<feature type="transmembrane region" description="Helical" evidence="1">
    <location>
        <begin position="14"/>
        <end position="32"/>
    </location>
</feature>
<keyword evidence="3" id="KW-1185">Reference proteome</keyword>
<dbReference type="PhylomeDB" id="A7TP19"/>
<dbReference type="Proteomes" id="UP000000267">
    <property type="component" value="Unassembled WGS sequence"/>
</dbReference>
<keyword evidence="1" id="KW-0812">Transmembrane</keyword>
<dbReference type="eggNOG" id="ENOG502SH34">
    <property type="taxonomic scope" value="Eukaryota"/>
</dbReference>
<dbReference type="KEGG" id="vpo:Kpol_499p16"/>
<dbReference type="OMA" id="KRDEQFN"/>
<evidence type="ECO:0000313" key="3">
    <source>
        <dbReference type="Proteomes" id="UP000000267"/>
    </source>
</evidence>